<reference evidence="3" key="1">
    <citation type="journal article" date="2019" name="Int. J. Syst. Evol. Microbiol.">
        <title>The Global Catalogue of Microorganisms (GCM) 10K type strain sequencing project: providing services to taxonomists for standard genome sequencing and annotation.</title>
        <authorList>
            <consortium name="The Broad Institute Genomics Platform"/>
            <consortium name="The Broad Institute Genome Sequencing Center for Infectious Disease"/>
            <person name="Wu L."/>
            <person name="Ma J."/>
        </authorList>
    </citation>
    <scope>NUCLEOTIDE SEQUENCE [LARGE SCALE GENOMIC DNA]</scope>
    <source>
        <strain evidence="3">JCM 18537</strain>
    </source>
</reference>
<keyword evidence="3" id="KW-1185">Reference proteome</keyword>
<feature type="compositionally biased region" description="Basic and acidic residues" evidence="1">
    <location>
        <begin position="70"/>
        <end position="91"/>
    </location>
</feature>
<gene>
    <name evidence="2" type="ORF">GCM10023351_01740</name>
</gene>
<sequence length="106" mass="11737">MTRKGRAGTSRRFASLRSLDDPGQGRESERREEEATSIRLAPALNDSTERASASNRKRATLDRGGGAPHSAEKRRGRDADPERRPAEHAADTRNPTRRVEGFDPDV</sequence>
<dbReference type="Proteomes" id="UP001501645">
    <property type="component" value="Unassembled WGS sequence"/>
</dbReference>
<feature type="compositionally biased region" description="Basic and acidic residues" evidence="1">
    <location>
        <begin position="18"/>
        <end position="36"/>
    </location>
</feature>
<evidence type="ECO:0000256" key="1">
    <source>
        <dbReference type="SAM" id="MobiDB-lite"/>
    </source>
</evidence>
<evidence type="ECO:0000313" key="2">
    <source>
        <dbReference type="EMBL" id="GAA4762893.1"/>
    </source>
</evidence>
<feature type="compositionally biased region" description="Basic and acidic residues" evidence="1">
    <location>
        <begin position="97"/>
        <end position="106"/>
    </location>
</feature>
<proteinExistence type="predicted"/>
<accession>A0ABP8ZQ15</accession>
<dbReference type="EMBL" id="BAABKO010000001">
    <property type="protein sequence ID" value="GAA4762893.1"/>
    <property type="molecule type" value="Genomic_DNA"/>
</dbReference>
<protein>
    <submittedName>
        <fullName evidence="2">Uncharacterized protein</fullName>
    </submittedName>
</protein>
<organism evidence="2 3">
    <name type="scientific">Microbacterium gilvum</name>
    <dbReference type="NCBI Taxonomy" id="1336204"/>
    <lineage>
        <taxon>Bacteria</taxon>
        <taxon>Bacillati</taxon>
        <taxon>Actinomycetota</taxon>
        <taxon>Actinomycetes</taxon>
        <taxon>Micrococcales</taxon>
        <taxon>Microbacteriaceae</taxon>
        <taxon>Microbacterium</taxon>
    </lineage>
</organism>
<feature type="region of interest" description="Disordered" evidence="1">
    <location>
        <begin position="1"/>
        <end position="106"/>
    </location>
</feature>
<comment type="caution">
    <text evidence="2">The sequence shown here is derived from an EMBL/GenBank/DDBJ whole genome shotgun (WGS) entry which is preliminary data.</text>
</comment>
<name>A0ABP8ZQ15_9MICO</name>
<evidence type="ECO:0000313" key="3">
    <source>
        <dbReference type="Proteomes" id="UP001501645"/>
    </source>
</evidence>